<name>A0ACC3ALV9_9EURO</name>
<reference evidence="1 2" key="1">
    <citation type="journal article" date="2023" name="ACS Omega">
        <title>Identification of the Neoaspergillic Acid Biosynthesis Gene Cluster by Establishing an In Vitro CRISPR-Ribonucleoprotein Genetic System in Aspergillus melleus.</title>
        <authorList>
            <person name="Yuan B."/>
            <person name="Grau M.F."/>
            <person name="Murata R.M."/>
            <person name="Torok T."/>
            <person name="Venkateswaran K."/>
            <person name="Stajich J.E."/>
            <person name="Wang C.C.C."/>
        </authorList>
    </citation>
    <scope>NUCLEOTIDE SEQUENCE [LARGE SCALE GENOMIC DNA]</scope>
    <source>
        <strain evidence="1 2">IMV 1140</strain>
    </source>
</reference>
<gene>
    <name evidence="1" type="ORF">N8T08_002490</name>
</gene>
<sequence>MAILPSLVNLILSVGPAITGGGSHDHAGLGPTYYPPLDYKPNPTGIPFTLKNDTAVAEPENSPIPVTTTSVNSILSPEQSTSSSSYILPSVGDSGFATNTPASTSSVTVPMPQTTDSSIASAVYPSTSSSAVAVPTEQSSSSEATEQPTSSSTASIYSTSSATAVSEQPVATSTSSAYPTLSATEVSEQPAATSTSSAYTTPSPTAVPEHDVDNSTSADVHATMDSNESTGEQANNNAQNGQEWESCGAGGAAGYWYANIEHNGQSSFLESGSKENYTVFRNVVTDFNADNTGQKDASGAIQNAIQAGPTNGPDRGSHFMGTTGQPAIIYLPPGTYLLSASLQFYVGTVIVGDPTNPPTLKAAAEFSGDHIVYAKDPSYVGTINFQIGIKNIVLDSTAIEATQAFNLLDWTVSQATQLANVGFNMPTGDTNHVGLTTQYDYNSNLIMNDLWFQGGSIGMKLSGQQWVFKSLRFTGTKIGVSAGGTDIVFMDCHFEQGDIGIDAGGTSGSLTVIDSSGSDLNSFIVSGDSGNAGNAIILENIQNTGTTVTLGGEAKLSGPVTDTWVHGTVYDPGNANKRRADGDSVTTPRPSSLTPGGKYFTMPPPTYKEYGADQVLNIKSVAGLPVYGDGSTDDSQNINRILTEKRGCQLVYFPAGTYIVTDTIFVPGGTRIIGDPFASVISAKGDLFKNEASPRVMVRFGYPGDMGVAQVSDMMFTVADILPGCKMVEVNIAGKQPGDVGFWNTHFRVGGAVGSRVQTDCAASPGECKAAWGLLHLSSTSSAYIENMWGWTADHDLDGDHKQNIGTGRGLLVEATSATWLIGTGFEHHTLYQYNFERARNVFSALQQSETPYWQGPGNLYAPAPWADHRIGSDPDFAHCAPEDATCRMALFERISGSADLFLYGGGNWVFFNANGDCHGDCQKNMLQIIDSTRIYLYGTNSKSTTNIVLEGSQVIATQSDNAGGWGGVIAAYLYNT</sequence>
<dbReference type="Proteomes" id="UP001177260">
    <property type="component" value="Unassembled WGS sequence"/>
</dbReference>
<dbReference type="EMBL" id="JAOPJF010000147">
    <property type="protein sequence ID" value="KAK1138475.1"/>
    <property type="molecule type" value="Genomic_DNA"/>
</dbReference>
<organism evidence="1 2">
    <name type="scientific">Aspergillus melleus</name>
    <dbReference type="NCBI Taxonomy" id="138277"/>
    <lineage>
        <taxon>Eukaryota</taxon>
        <taxon>Fungi</taxon>
        <taxon>Dikarya</taxon>
        <taxon>Ascomycota</taxon>
        <taxon>Pezizomycotina</taxon>
        <taxon>Eurotiomycetes</taxon>
        <taxon>Eurotiomycetidae</taxon>
        <taxon>Eurotiales</taxon>
        <taxon>Aspergillaceae</taxon>
        <taxon>Aspergillus</taxon>
        <taxon>Aspergillus subgen. Circumdati</taxon>
    </lineage>
</organism>
<keyword evidence="2" id="KW-1185">Reference proteome</keyword>
<proteinExistence type="predicted"/>
<evidence type="ECO:0000313" key="1">
    <source>
        <dbReference type="EMBL" id="KAK1138475.1"/>
    </source>
</evidence>
<evidence type="ECO:0000313" key="2">
    <source>
        <dbReference type="Proteomes" id="UP001177260"/>
    </source>
</evidence>
<accession>A0ACC3ALV9</accession>
<comment type="caution">
    <text evidence="1">The sequence shown here is derived from an EMBL/GenBank/DDBJ whole genome shotgun (WGS) entry which is preliminary data.</text>
</comment>
<protein>
    <submittedName>
        <fullName evidence="1">Uncharacterized protein</fullName>
    </submittedName>
</protein>